<keyword evidence="2" id="KW-0472">Membrane</keyword>
<evidence type="ECO:0000313" key="3">
    <source>
        <dbReference type="EMBL" id="SPC23198.1"/>
    </source>
</evidence>
<evidence type="ECO:0000256" key="1">
    <source>
        <dbReference type="SAM" id="MobiDB-lite"/>
    </source>
</evidence>
<accession>A0A7Z7JH56</accession>
<dbReference type="EMBL" id="LT978514">
    <property type="protein sequence ID" value="SPC23198.1"/>
    <property type="molecule type" value="Genomic_DNA"/>
</dbReference>
<dbReference type="Proteomes" id="UP000257139">
    <property type="component" value="Chromosome CBM2594_b"/>
</dbReference>
<gene>
    <name evidence="3" type="ORF">CBM2594_B50439</name>
</gene>
<sequence>MPAAPRPPARAGAAGRVSKRSWAAVCTKTAECGLNAALRARSAGAADNGRPAIRKARAMPFPPSSVRCPCLLSAAARRALCRRLVLAAALPLLLLSVASVFGLQAGWPASWYAWRHVDASLPLVALGALAAGPLLAICLEDRARTVASRRARSVARGPSRGSHACQNGGT</sequence>
<evidence type="ECO:0000256" key="2">
    <source>
        <dbReference type="SAM" id="Phobius"/>
    </source>
</evidence>
<organism evidence="3 4">
    <name type="scientific">Cupriavidus taiwanensis</name>
    <dbReference type="NCBI Taxonomy" id="164546"/>
    <lineage>
        <taxon>Bacteria</taxon>
        <taxon>Pseudomonadati</taxon>
        <taxon>Pseudomonadota</taxon>
        <taxon>Betaproteobacteria</taxon>
        <taxon>Burkholderiales</taxon>
        <taxon>Burkholderiaceae</taxon>
        <taxon>Cupriavidus</taxon>
    </lineage>
</organism>
<feature type="transmembrane region" description="Helical" evidence="2">
    <location>
        <begin position="84"/>
        <end position="107"/>
    </location>
</feature>
<feature type="transmembrane region" description="Helical" evidence="2">
    <location>
        <begin position="119"/>
        <end position="139"/>
    </location>
</feature>
<dbReference type="AlphaFoldDB" id="A0A7Z7JH56"/>
<keyword evidence="2" id="KW-1133">Transmembrane helix</keyword>
<name>A0A7Z7JH56_9BURK</name>
<proteinExistence type="predicted"/>
<feature type="region of interest" description="Disordered" evidence="1">
    <location>
        <begin position="150"/>
        <end position="170"/>
    </location>
</feature>
<evidence type="ECO:0000313" key="4">
    <source>
        <dbReference type="Proteomes" id="UP000257139"/>
    </source>
</evidence>
<protein>
    <submittedName>
        <fullName evidence="3">Uncharacterized protein</fullName>
    </submittedName>
</protein>
<reference evidence="3 4" key="1">
    <citation type="submission" date="2018-01" db="EMBL/GenBank/DDBJ databases">
        <authorList>
            <person name="Clerissi C."/>
        </authorList>
    </citation>
    <scope>NUCLEOTIDE SEQUENCE [LARGE SCALE GENOMIC DNA]</scope>
    <source>
        <strain evidence="3">Cupriavidus taiwanensis STM 6021</strain>
    </source>
</reference>
<keyword evidence="2" id="KW-0812">Transmembrane</keyword>